<dbReference type="AlphaFoldDB" id="A0A371EQ67"/>
<dbReference type="OrthoDB" id="1567931at2759"/>
<dbReference type="InterPro" id="IPR000916">
    <property type="entry name" value="Bet_v_I/MLP"/>
</dbReference>
<evidence type="ECO:0000259" key="1">
    <source>
        <dbReference type="SMART" id="SM01037"/>
    </source>
</evidence>
<evidence type="ECO:0000313" key="2">
    <source>
        <dbReference type="EMBL" id="RDX68144.1"/>
    </source>
</evidence>
<protein>
    <submittedName>
        <fullName evidence="2">MLP-like protein 423</fullName>
    </submittedName>
</protein>
<dbReference type="PANTHER" id="PTHR31907">
    <property type="entry name" value="MLP-LIKE PROTEIN 423"/>
    <property type="match status" value="1"/>
</dbReference>
<proteinExistence type="predicted"/>
<feature type="domain" description="Bet v I/Major latex protein" evidence="1">
    <location>
        <begin position="2"/>
        <end position="95"/>
    </location>
</feature>
<dbReference type="SMART" id="SM01037">
    <property type="entry name" value="Bet_v_1"/>
    <property type="match status" value="1"/>
</dbReference>
<evidence type="ECO:0000313" key="3">
    <source>
        <dbReference type="Proteomes" id="UP000257109"/>
    </source>
</evidence>
<sequence length="95" mass="10987">MKKFIQVYSISLSSPVKIVKEKIEVVDDENRTLLYRVIDGGLLNYFKHLKGHLSVTPKGEGSLVKWSYEYEKASQEVPKPDMVKEFVVKTLQKKE</sequence>
<reference evidence="2" key="1">
    <citation type="submission" date="2018-05" db="EMBL/GenBank/DDBJ databases">
        <title>Draft genome of Mucuna pruriens seed.</title>
        <authorList>
            <person name="Nnadi N.E."/>
            <person name="Vos R."/>
            <person name="Hasami M.H."/>
            <person name="Devisetty U.K."/>
            <person name="Aguiy J.C."/>
        </authorList>
    </citation>
    <scope>NUCLEOTIDE SEQUENCE [LARGE SCALE GENOMIC DNA]</scope>
    <source>
        <strain evidence="2">JCA_2017</strain>
    </source>
</reference>
<dbReference type="InterPro" id="IPR051761">
    <property type="entry name" value="MLP-like_ligand-binding"/>
</dbReference>
<dbReference type="SUPFAM" id="SSF55961">
    <property type="entry name" value="Bet v1-like"/>
    <property type="match status" value="1"/>
</dbReference>
<keyword evidence="3" id="KW-1185">Reference proteome</keyword>
<dbReference type="InterPro" id="IPR023393">
    <property type="entry name" value="START-like_dom_sf"/>
</dbReference>
<dbReference type="GO" id="GO:0006952">
    <property type="term" value="P:defense response"/>
    <property type="evidence" value="ECO:0007669"/>
    <property type="project" value="InterPro"/>
</dbReference>
<name>A0A371EQ67_MUCPR</name>
<accession>A0A371EQ67</accession>
<dbReference type="EMBL" id="QJKJ01012665">
    <property type="protein sequence ID" value="RDX68144.1"/>
    <property type="molecule type" value="Genomic_DNA"/>
</dbReference>
<dbReference type="STRING" id="157652.A0A371EQ67"/>
<feature type="non-terminal residue" evidence="2">
    <location>
        <position position="1"/>
    </location>
</feature>
<dbReference type="Pfam" id="PF00407">
    <property type="entry name" value="Bet_v_1"/>
    <property type="match status" value="1"/>
</dbReference>
<gene>
    <name evidence="2" type="primary">MLP423</name>
    <name evidence="2" type="ORF">CR513_52896</name>
</gene>
<organism evidence="2 3">
    <name type="scientific">Mucuna pruriens</name>
    <name type="common">Velvet bean</name>
    <name type="synonym">Dolichos pruriens</name>
    <dbReference type="NCBI Taxonomy" id="157652"/>
    <lineage>
        <taxon>Eukaryota</taxon>
        <taxon>Viridiplantae</taxon>
        <taxon>Streptophyta</taxon>
        <taxon>Embryophyta</taxon>
        <taxon>Tracheophyta</taxon>
        <taxon>Spermatophyta</taxon>
        <taxon>Magnoliopsida</taxon>
        <taxon>eudicotyledons</taxon>
        <taxon>Gunneridae</taxon>
        <taxon>Pentapetalae</taxon>
        <taxon>rosids</taxon>
        <taxon>fabids</taxon>
        <taxon>Fabales</taxon>
        <taxon>Fabaceae</taxon>
        <taxon>Papilionoideae</taxon>
        <taxon>50 kb inversion clade</taxon>
        <taxon>NPAAA clade</taxon>
        <taxon>indigoferoid/millettioid clade</taxon>
        <taxon>Phaseoleae</taxon>
        <taxon>Mucuna</taxon>
    </lineage>
</organism>
<dbReference type="Gene3D" id="3.30.530.20">
    <property type="match status" value="1"/>
</dbReference>
<dbReference type="Proteomes" id="UP000257109">
    <property type="component" value="Unassembled WGS sequence"/>
</dbReference>
<comment type="caution">
    <text evidence="2">The sequence shown here is derived from an EMBL/GenBank/DDBJ whole genome shotgun (WGS) entry which is preliminary data.</text>
</comment>